<keyword evidence="1" id="KW-1133">Transmembrane helix</keyword>
<gene>
    <name evidence="2" type="ORF">EQG49_00660</name>
</gene>
<evidence type="ECO:0000313" key="3">
    <source>
        <dbReference type="Proteomes" id="UP000292886"/>
    </source>
</evidence>
<dbReference type="OrthoDB" id="9815959at2"/>
<dbReference type="RefSeq" id="WP_133362145.1">
    <property type="nucleotide sequence ID" value="NZ_CP037940.1"/>
</dbReference>
<protein>
    <submittedName>
        <fullName evidence="2">Ribonuclease G</fullName>
    </submittedName>
</protein>
<dbReference type="KEGG" id="wei:EQG49_00660"/>
<evidence type="ECO:0000313" key="2">
    <source>
        <dbReference type="EMBL" id="QBO35065.1"/>
    </source>
</evidence>
<proteinExistence type="predicted"/>
<dbReference type="Proteomes" id="UP000292886">
    <property type="component" value="Chromosome"/>
</dbReference>
<sequence length="140" mass="15878">MENQMTPPEFNNAPEPDSFEKLKQYREQKTDFADDISRLHKWNWGAFSFGWIWGVGNNAYIMLLGLIPVVNLVMAIVGGINGNRWAYQNGDWRSVDEYLRAQRSWDTAGKVQFFIALGVFGLYAVVLIIGLVLGLLGSFD</sequence>
<keyword evidence="3" id="KW-1185">Reference proteome</keyword>
<dbReference type="EMBL" id="CP037940">
    <property type="protein sequence ID" value="QBO35065.1"/>
    <property type="molecule type" value="Genomic_DNA"/>
</dbReference>
<organism evidence="2 3">
    <name type="scientific">Periweissella cryptocerci</name>
    <dbReference type="NCBI Taxonomy" id="2506420"/>
    <lineage>
        <taxon>Bacteria</taxon>
        <taxon>Bacillati</taxon>
        <taxon>Bacillota</taxon>
        <taxon>Bacilli</taxon>
        <taxon>Lactobacillales</taxon>
        <taxon>Lactobacillaceae</taxon>
        <taxon>Periweissella</taxon>
    </lineage>
</organism>
<feature type="transmembrane region" description="Helical" evidence="1">
    <location>
        <begin position="113"/>
        <end position="136"/>
    </location>
</feature>
<reference evidence="3" key="1">
    <citation type="submission" date="2019-03" db="EMBL/GenBank/DDBJ databases">
        <title>Weissella sp. 26KH-42 Genome sequencing.</title>
        <authorList>
            <person name="Heo J."/>
            <person name="Kim S.-J."/>
            <person name="Kim J.-S."/>
            <person name="Hong S.-B."/>
            <person name="Kwon S.-W."/>
        </authorList>
    </citation>
    <scope>NUCLEOTIDE SEQUENCE [LARGE SCALE GENOMIC DNA]</scope>
    <source>
        <strain evidence="3">26KH-42</strain>
    </source>
</reference>
<name>A0A4V1AIC9_9LACO</name>
<keyword evidence="1" id="KW-0812">Transmembrane</keyword>
<accession>A0A4V1AIC9</accession>
<evidence type="ECO:0000256" key="1">
    <source>
        <dbReference type="SAM" id="Phobius"/>
    </source>
</evidence>
<feature type="transmembrane region" description="Helical" evidence="1">
    <location>
        <begin position="59"/>
        <end position="80"/>
    </location>
</feature>
<dbReference type="AlphaFoldDB" id="A0A4V1AIC9"/>
<keyword evidence="1" id="KW-0472">Membrane</keyword>